<protein>
    <submittedName>
        <fullName evidence="5">Fimbrial protein</fullName>
    </submittedName>
</protein>
<comment type="similarity">
    <text evidence="2">Belongs to the fimbrial protein family.</text>
</comment>
<gene>
    <name evidence="5" type="ORF">DYL61_09220</name>
</gene>
<dbReference type="OrthoDB" id="7010164at2"/>
<comment type="caution">
    <text evidence="5">The sequence shown here is derived from an EMBL/GenBank/DDBJ whole genome shotgun (WGS) entry which is preliminary data.</text>
</comment>
<dbReference type="InterPro" id="IPR008966">
    <property type="entry name" value="Adhesion_dom_sf"/>
</dbReference>
<proteinExistence type="inferred from homology"/>
<name>A0A4Z0B5S5_9PSED</name>
<dbReference type="AlphaFoldDB" id="A0A4Z0B5S5"/>
<dbReference type="PANTHER" id="PTHR33420:SF14">
    <property type="entry name" value="TYPE 1 FIMBRIN D-MANNOSE SPECIFIC ADHESIN"/>
    <property type="match status" value="1"/>
</dbReference>
<dbReference type="GO" id="GO:0009289">
    <property type="term" value="C:pilus"/>
    <property type="evidence" value="ECO:0007669"/>
    <property type="project" value="UniProtKB-SubCell"/>
</dbReference>
<evidence type="ECO:0000313" key="5">
    <source>
        <dbReference type="EMBL" id="TFY94432.1"/>
    </source>
</evidence>
<organism evidence="5 6">
    <name type="scientific">Pseudomonas nabeulensis</name>
    <dbReference type="NCBI Taxonomy" id="2293833"/>
    <lineage>
        <taxon>Bacteria</taxon>
        <taxon>Pseudomonadati</taxon>
        <taxon>Pseudomonadota</taxon>
        <taxon>Gammaproteobacteria</taxon>
        <taxon>Pseudomonadales</taxon>
        <taxon>Pseudomonadaceae</taxon>
        <taxon>Pseudomonas</taxon>
    </lineage>
</organism>
<sequence>MKHFIKLVSTLSVFCVPIAAQAQCDRYQNDTFTLNLPATITVPDSIPVGGVITRQRFSGTAPAYFADCPVAVQSWIIGRYQRQQDPSTGAYYTEVPGVGVKVTMTWAGGGPAAFALYDQPMQYVYGKVPSFTSAEATFYKIGPVTSGTVPAGYYWEKKWLGRTERVRLEQGNSVRFVRPVATCDLAAGDVNRIITLPPIQTSALKDAVSAGEHNFELTANCTDASNVTFRFSGQPAATDSWRFANTGTAGGVALWLYSRINGVNQTIRADGTDSTRTVAVSGNRSVLPLGAAYFRTGTVSQGTLLSSATVNITYN</sequence>
<feature type="signal peptide" evidence="4">
    <location>
        <begin position="1"/>
        <end position="22"/>
    </location>
</feature>
<accession>A0A4Z0B5S5</accession>
<evidence type="ECO:0000313" key="6">
    <source>
        <dbReference type="Proteomes" id="UP000297734"/>
    </source>
</evidence>
<dbReference type="Gene3D" id="2.60.40.1090">
    <property type="entry name" value="Fimbrial-type adhesion domain"/>
    <property type="match status" value="1"/>
</dbReference>
<dbReference type="RefSeq" id="WP_135308078.1">
    <property type="nucleotide sequence ID" value="NZ_QUZT01000012.1"/>
</dbReference>
<dbReference type="Proteomes" id="UP000297734">
    <property type="component" value="Unassembled WGS sequence"/>
</dbReference>
<evidence type="ECO:0000256" key="1">
    <source>
        <dbReference type="ARBA" id="ARBA00004561"/>
    </source>
</evidence>
<evidence type="ECO:0000256" key="4">
    <source>
        <dbReference type="SAM" id="SignalP"/>
    </source>
</evidence>
<dbReference type="SUPFAM" id="SSF49401">
    <property type="entry name" value="Bacterial adhesins"/>
    <property type="match status" value="1"/>
</dbReference>
<dbReference type="InterPro" id="IPR036937">
    <property type="entry name" value="Adhesion_dom_fimbrial_sf"/>
</dbReference>
<evidence type="ECO:0000256" key="3">
    <source>
        <dbReference type="ARBA" id="ARBA00023263"/>
    </source>
</evidence>
<dbReference type="EMBL" id="QUZT01000012">
    <property type="protein sequence ID" value="TFY94432.1"/>
    <property type="molecule type" value="Genomic_DNA"/>
</dbReference>
<evidence type="ECO:0000256" key="2">
    <source>
        <dbReference type="ARBA" id="ARBA00006671"/>
    </source>
</evidence>
<keyword evidence="4" id="KW-0732">Signal</keyword>
<keyword evidence="6" id="KW-1185">Reference proteome</keyword>
<dbReference type="InterPro" id="IPR050263">
    <property type="entry name" value="Bact_Fimbrial_Adh_Pro"/>
</dbReference>
<feature type="chain" id="PRO_5021356594" evidence="4">
    <location>
        <begin position="23"/>
        <end position="315"/>
    </location>
</feature>
<reference evidence="5 6" key="1">
    <citation type="journal article" date="2019" name="Syst. Appl. Microbiol.">
        <title>New species of pathogenic Pseudomonas isolated from citrus in Tunisia: Proposal of Pseudomonas kairouanensis sp. nov. and Pseudomonas nabeulensis sp. nov.</title>
        <authorList>
            <person name="Oueslati M."/>
            <person name="Mulet M."/>
            <person name="Gomila M."/>
            <person name="Berge O."/>
            <person name="Hajlaoui M.R."/>
            <person name="Lalucat J."/>
            <person name="Sadfi-Zouaoui N."/>
            <person name="Garcia-Valdes E."/>
        </authorList>
    </citation>
    <scope>NUCLEOTIDE SEQUENCE [LARGE SCALE GENOMIC DNA]</scope>
    <source>
        <strain evidence="5 6">E10B</strain>
    </source>
</reference>
<keyword evidence="3" id="KW-0281">Fimbrium</keyword>
<dbReference type="Gene3D" id="2.60.40.3310">
    <property type="match status" value="1"/>
</dbReference>
<dbReference type="PANTHER" id="PTHR33420">
    <property type="entry name" value="FIMBRIAL SUBUNIT ELFA-RELATED"/>
    <property type="match status" value="1"/>
</dbReference>
<dbReference type="GO" id="GO:0043709">
    <property type="term" value="P:cell adhesion involved in single-species biofilm formation"/>
    <property type="evidence" value="ECO:0007669"/>
    <property type="project" value="TreeGrafter"/>
</dbReference>
<comment type="subcellular location">
    <subcellularLocation>
        <location evidence="1">Fimbrium</location>
    </subcellularLocation>
</comment>